<evidence type="ECO:0000313" key="2">
    <source>
        <dbReference type="Proteomes" id="UP000675121"/>
    </source>
</evidence>
<dbReference type="AlphaFoldDB" id="A0A9N8N8V3"/>
<dbReference type="Proteomes" id="UP000675121">
    <property type="component" value="Unassembled WGS sequence"/>
</dbReference>
<organism evidence="1 2">
    <name type="scientific">Paraburkholderia domus</name>
    <dbReference type="NCBI Taxonomy" id="2793075"/>
    <lineage>
        <taxon>Bacteria</taxon>
        <taxon>Pseudomonadati</taxon>
        <taxon>Pseudomonadota</taxon>
        <taxon>Betaproteobacteria</taxon>
        <taxon>Burkholderiales</taxon>
        <taxon>Burkholderiaceae</taxon>
        <taxon>Paraburkholderia</taxon>
    </lineage>
</organism>
<gene>
    <name evidence="1" type="ORF">R70211_07267</name>
</gene>
<accession>A0A9N8N8V3</accession>
<comment type="caution">
    <text evidence="1">The sequence shown here is derived from an EMBL/GenBank/DDBJ whole genome shotgun (WGS) entry which is preliminary data.</text>
</comment>
<dbReference type="EMBL" id="CAJNAS010000037">
    <property type="protein sequence ID" value="CAE6964978.1"/>
    <property type="molecule type" value="Genomic_DNA"/>
</dbReference>
<evidence type="ECO:0000313" key="1">
    <source>
        <dbReference type="EMBL" id="CAE6964978.1"/>
    </source>
</evidence>
<protein>
    <submittedName>
        <fullName evidence="1">Uncharacterized protein</fullName>
    </submittedName>
</protein>
<keyword evidence="2" id="KW-1185">Reference proteome</keyword>
<proteinExistence type="predicted"/>
<sequence>MERTPLPAATAIARSARPVLHAASLRRVSPICCRSSTTTWSSRRSAAISAIAYYNKVVIYGLLFDIAGETQRTIAASPWHLGARIGATFVLHT</sequence>
<name>A0A9N8N8V3_9BURK</name>
<reference evidence="1" key="1">
    <citation type="submission" date="2021-02" db="EMBL/GenBank/DDBJ databases">
        <authorList>
            <person name="Vanwijnsberghe S."/>
        </authorList>
    </citation>
    <scope>NUCLEOTIDE SEQUENCE</scope>
    <source>
        <strain evidence="1">R-70211</strain>
    </source>
</reference>